<feature type="region of interest" description="Disordered" evidence="1">
    <location>
        <begin position="74"/>
        <end position="93"/>
    </location>
</feature>
<evidence type="ECO:0000256" key="2">
    <source>
        <dbReference type="SAM" id="Phobius"/>
    </source>
</evidence>
<keyword evidence="2" id="KW-0812">Transmembrane</keyword>
<evidence type="ECO:0000256" key="1">
    <source>
        <dbReference type="SAM" id="MobiDB-lite"/>
    </source>
</evidence>
<sequence>YTFGAALFVGWVAGGLTLIGGVMMCIACRGLAPEETNYKAVSYHASGHNVAYKPGGFKASTGFGSNTKSKKIYDGGAHTEDEGQSHPSKYDYV</sequence>
<protein>
    <submittedName>
        <fullName evidence="3">Claudin-18</fullName>
    </submittedName>
</protein>
<evidence type="ECO:0000313" key="4">
    <source>
        <dbReference type="Proteomes" id="UP001266305"/>
    </source>
</evidence>
<accession>A0ABQ9U029</accession>
<dbReference type="InterPro" id="IPR003928">
    <property type="entry name" value="Claudin18"/>
</dbReference>
<comment type="caution">
    <text evidence="3">The sequence shown here is derived from an EMBL/GenBank/DDBJ whole genome shotgun (WGS) entry which is preliminary data.</text>
</comment>
<proteinExistence type="predicted"/>
<dbReference type="Proteomes" id="UP001266305">
    <property type="component" value="Unassembled WGS sequence"/>
</dbReference>
<dbReference type="EMBL" id="JASSZA010000017">
    <property type="protein sequence ID" value="KAK2090386.1"/>
    <property type="molecule type" value="Genomic_DNA"/>
</dbReference>
<dbReference type="PRINTS" id="PR01448">
    <property type="entry name" value="CLAUDIN18"/>
</dbReference>
<keyword evidence="2" id="KW-0472">Membrane</keyword>
<feature type="transmembrane region" description="Helical" evidence="2">
    <location>
        <begin position="6"/>
        <end position="32"/>
    </location>
</feature>
<name>A0ABQ9U029_SAGOE</name>
<keyword evidence="4" id="KW-1185">Reference proteome</keyword>
<organism evidence="3 4">
    <name type="scientific">Saguinus oedipus</name>
    <name type="common">Cotton-top tamarin</name>
    <name type="synonym">Oedipomidas oedipus</name>
    <dbReference type="NCBI Taxonomy" id="9490"/>
    <lineage>
        <taxon>Eukaryota</taxon>
        <taxon>Metazoa</taxon>
        <taxon>Chordata</taxon>
        <taxon>Craniata</taxon>
        <taxon>Vertebrata</taxon>
        <taxon>Euteleostomi</taxon>
        <taxon>Mammalia</taxon>
        <taxon>Eutheria</taxon>
        <taxon>Euarchontoglires</taxon>
        <taxon>Primates</taxon>
        <taxon>Haplorrhini</taxon>
        <taxon>Platyrrhini</taxon>
        <taxon>Cebidae</taxon>
        <taxon>Callitrichinae</taxon>
        <taxon>Saguinus</taxon>
    </lineage>
</organism>
<reference evidence="3 4" key="1">
    <citation type="submission" date="2023-05" db="EMBL/GenBank/DDBJ databases">
        <title>B98-5 Cell Line De Novo Hybrid Assembly: An Optical Mapping Approach.</title>
        <authorList>
            <person name="Kananen K."/>
            <person name="Auerbach J.A."/>
            <person name="Kautto E."/>
            <person name="Blachly J.S."/>
        </authorList>
    </citation>
    <scope>NUCLEOTIDE SEQUENCE [LARGE SCALE GENOMIC DNA]</scope>
    <source>
        <strain evidence="3">B95-8</strain>
        <tissue evidence="3">Cell line</tissue>
    </source>
</reference>
<gene>
    <name evidence="3" type="primary">CLDN18_3</name>
    <name evidence="3" type="ORF">P7K49_031642</name>
</gene>
<feature type="non-terminal residue" evidence="3">
    <location>
        <position position="1"/>
    </location>
</feature>
<keyword evidence="2" id="KW-1133">Transmembrane helix</keyword>
<evidence type="ECO:0000313" key="3">
    <source>
        <dbReference type="EMBL" id="KAK2090386.1"/>
    </source>
</evidence>
<dbReference type="Gene3D" id="1.20.140.150">
    <property type="match status" value="1"/>
</dbReference>
<feature type="non-terminal residue" evidence="3">
    <location>
        <position position="93"/>
    </location>
</feature>